<dbReference type="AlphaFoldDB" id="A0A195BDS3"/>
<evidence type="ECO:0000313" key="1">
    <source>
        <dbReference type="EMBL" id="KYM82357.1"/>
    </source>
</evidence>
<protein>
    <submittedName>
        <fullName evidence="1">Uncharacterized protein</fullName>
    </submittedName>
</protein>
<reference evidence="1 2" key="1">
    <citation type="submission" date="2015-09" db="EMBL/GenBank/DDBJ databases">
        <title>Atta colombica WGS genome.</title>
        <authorList>
            <person name="Nygaard S."/>
            <person name="Hu H."/>
            <person name="Boomsma J."/>
            <person name="Zhang G."/>
        </authorList>
    </citation>
    <scope>NUCLEOTIDE SEQUENCE [LARGE SCALE GENOMIC DNA]</scope>
    <source>
        <strain evidence="1">Treedump-2</strain>
        <tissue evidence="1">Whole body</tissue>
    </source>
</reference>
<keyword evidence="2" id="KW-1185">Reference proteome</keyword>
<sequence>MLEGEFFSFFANHESSPPTSPFESLGPLSWSPDVQHGGKILQLNTRFFDAALVRDLYPRGERRSCPLSEGASKGNFTKADPLPLRFFSTLSTRAPPSFPSLRLFSCARSELAVVVHGRGELGKIVEDEVEWSAESFPYFYQVFRGDEYLRGADLICARGFAGRRVSQSSPSSFFFIRPHPLYATTSPEEEEEKKKDMEYSQKDGVTERRDWELKEWKLWFGFSQPVQGEEAAFSGSRVIMDFFNKRPRLNSFDQFSRANSHPPRPRPTFNLAAISLSPRATSRVT</sequence>
<dbReference type="EMBL" id="KQ976513">
    <property type="protein sequence ID" value="KYM82357.1"/>
    <property type="molecule type" value="Genomic_DNA"/>
</dbReference>
<organism evidence="1 2">
    <name type="scientific">Atta colombica</name>
    <dbReference type="NCBI Taxonomy" id="520822"/>
    <lineage>
        <taxon>Eukaryota</taxon>
        <taxon>Metazoa</taxon>
        <taxon>Ecdysozoa</taxon>
        <taxon>Arthropoda</taxon>
        <taxon>Hexapoda</taxon>
        <taxon>Insecta</taxon>
        <taxon>Pterygota</taxon>
        <taxon>Neoptera</taxon>
        <taxon>Endopterygota</taxon>
        <taxon>Hymenoptera</taxon>
        <taxon>Apocrita</taxon>
        <taxon>Aculeata</taxon>
        <taxon>Formicoidea</taxon>
        <taxon>Formicidae</taxon>
        <taxon>Myrmicinae</taxon>
        <taxon>Atta</taxon>
    </lineage>
</organism>
<evidence type="ECO:0000313" key="2">
    <source>
        <dbReference type="Proteomes" id="UP000078540"/>
    </source>
</evidence>
<name>A0A195BDS3_9HYME</name>
<proteinExistence type="predicted"/>
<dbReference type="Proteomes" id="UP000078540">
    <property type="component" value="Unassembled WGS sequence"/>
</dbReference>
<gene>
    <name evidence="1" type="ORF">ALC53_07145</name>
</gene>
<accession>A0A195BDS3</accession>